<accession>A0A101SSJ5</accession>
<gene>
    <name evidence="2" type="ORF">AQJ64_29640</name>
</gene>
<keyword evidence="1" id="KW-0472">Membrane</keyword>
<dbReference type="AlphaFoldDB" id="A0A101SSJ5"/>
<dbReference type="RefSeq" id="WP_055634512.1">
    <property type="nucleotide sequence ID" value="NZ_JBIRRP010000018.1"/>
</dbReference>
<feature type="transmembrane region" description="Helical" evidence="1">
    <location>
        <begin position="33"/>
        <end position="54"/>
    </location>
</feature>
<dbReference type="STRING" id="1943.AQJ64_29640"/>
<keyword evidence="1" id="KW-1133">Transmembrane helix</keyword>
<organism evidence="2 3">
    <name type="scientific">Streptomyces griseoruber</name>
    <dbReference type="NCBI Taxonomy" id="1943"/>
    <lineage>
        <taxon>Bacteria</taxon>
        <taxon>Bacillati</taxon>
        <taxon>Actinomycetota</taxon>
        <taxon>Actinomycetes</taxon>
        <taxon>Kitasatosporales</taxon>
        <taxon>Streptomycetaceae</taxon>
        <taxon>Streptomyces</taxon>
    </lineage>
</organism>
<dbReference type="OrthoDB" id="164831at2"/>
<evidence type="ECO:0000313" key="2">
    <source>
        <dbReference type="EMBL" id="KUN79236.1"/>
    </source>
</evidence>
<evidence type="ECO:0000256" key="1">
    <source>
        <dbReference type="SAM" id="Phobius"/>
    </source>
</evidence>
<dbReference type="InterPro" id="IPR021454">
    <property type="entry name" value="DUF3105"/>
</dbReference>
<keyword evidence="3" id="KW-1185">Reference proteome</keyword>
<comment type="caution">
    <text evidence="2">The sequence shown here is derived from an EMBL/GenBank/DDBJ whole genome shotgun (WGS) entry which is preliminary data.</text>
</comment>
<sequence>MGSSRAKEERAARRAKTEEMRRAEVARERRNRIITWTLSGVVLAAAAGGGWYVVQDARQEQNAREAAVAAPVKGVRTFKDLTQNHVTTQVDYQTSPGVGGDHNPVWMNCDGDVYTEEIDETNAVHSLEHGAVWITYNDQAADDDVRTLRDRVERTPYTLMSPYAGQTSPITLSAWGKQLGVETASDPRVRQFLDKYVQGEQTPEPGAACTGGKSA</sequence>
<name>A0A101SSJ5_9ACTN</name>
<keyword evidence="1" id="KW-0812">Transmembrane</keyword>
<evidence type="ECO:0000313" key="3">
    <source>
        <dbReference type="Proteomes" id="UP000052982"/>
    </source>
</evidence>
<proteinExistence type="predicted"/>
<dbReference type="EMBL" id="LMWW01000049">
    <property type="protein sequence ID" value="KUN79236.1"/>
    <property type="molecule type" value="Genomic_DNA"/>
</dbReference>
<reference evidence="2 3" key="1">
    <citation type="submission" date="2015-10" db="EMBL/GenBank/DDBJ databases">
        <title>Draft genome sequence of Streptomyces griseoruber DSM 40281, type strain for the species Streptomyces griseoruber.</title>
        <authorList>
            <person name="Ruckert C."/>
            <person name="Winkler A."/>
            <person name="Kalinowski J."/>
            <person name="Kampfer P."/>
            <person name="Glaeser S."/>
        </authorList>
    </citation>
    <scope>NUCLEOTIDE SEQUENCE [LARGE SCALE GENOMIC DNA]</scope>
    <source>
        <strain evidence="2 3">DSM 40281</strain>
    </source>
</reference>
<dbReference type="Pfam" id="PF11303">
    <property type="entry name" value="DUF3105"/>
    <property type="match status" value="1"/>
</dbReference>
<dbReference type="Proteomes" id="UP000052982">
    <property type="component" value="Unassembled WGS sequence"/>
</dbReference>
<evidence type="ECO:0008006" key="4">
    <source>
        <dbReference type="Google" id="ProtNLM"/>
    </source>
</evidence>
<protein>
    <recommendedName>
        <fullName evidence="4">DUF3105 domain-containing protein</fullName>
    </recommendedName>
</protein>